<evidence type="ECO:0000313" key="9">
    <source>
        <dbReference type="EMBL" id="CAD7249549.1"/>
    </source>
</evidence>
<dbReference type="SUPFAM" id="SSF101447">
    <property type="entry name" value="Formin homology 2 domain (FH2 domain)"/>
    <property type="match status" value="1"/>
</dbReference>
<gene>
    <name evidence="9" type="ORF">DSTB1V02_LOCUS9339</name>
</gene>
<dbReference type="AlphaFoldDB" id="A0A7R9A8N2"/>
<evidence type="ECO:0000256" key="2">
    <source>
        <dbReference type="ARBA" id="ARBA00022670"/>
    </source>
</evidence>
<evidence type="ECO:0000256" key="5">
    <source>
        <dbReference type="ARBA" id="ARBA00034848"/>
    </source>
</evidence>
<keyword evidence="2" id="KW-0645">Protease</keyword>
<evidence type="ECO:0000256" key="3">
    <source>
        <dbReference type="ARBA" id="ARBA00022801"/>
    </source>
</evidence>
<evidence type="ECO:0000313" key="10">
    <source>
        <dbReference type="Proteomes" id="UP000677054"/>
    </source>
</evidence>
<comment type="catalytic activity">
    <reaction evidence="7">
        <text>N-terminal N(alpha)-acetyl-L-cysteinyl-L-aspartyl-[protein] + H2O = N-terminal L-aspartyl-[protein] + N-acetyl-L-cysteine</text>
        <dbReference type="Rhea" id="RHEA:74579"/>
        <dbReference type="Rhea" id="RHEA-COMP:12669"/>
        <dbReference type="Rhea" id="RHEA-COMP:18395"/>
        <dbReference type="ChEBI" id="CHEBI:15377"/>
        <dbReference type="ChEBI" id="CHEBI:64720"/>
        <dbReference type="ChEBI" id="CHEBI:78236"/>
        <dbReference type="ChEBI" id="CHEBI:193599"/>
    </reaction>
    <physiologicalReaction direction="left-to-right" evidence="7">
        <dbReference type="Rhea" id="RHEA:74580"/>
    </physiologicalReaction>
</comment>
<comment type="similarity">
    <text evidence="4">Belongs to the ACTMAP family.</text>
</comment>
<dbReference type="GO" id="GO:0006508">
    <property type="term" value="P:proteolysis"/>
    <property type="evidence" value="ECO:0007669"/>
    <property type="project" value="UniProtKB-KW"/>
</dbReference>
<keyword evidence="10" id="KW-1185">Reference proteome</keyword>
<evidence type="ECO:0000256" key="7">
    <source>
        <dbReference type="ARBA" id="ARBA00049041"/>
    </source>
</evidence>
<name>A0A7R9A8N2_9CRUS</name>
<reference evidence="9" key="1">
    <citation type="submission" date="2020-11" db="EMBL/GenBank/DDBJ databases">
        <authorList>
            <person name="Tran Van P."/>
        </authorList>
    </citation>
    <scope>NUCLEOTIDE SEQUENCE</scope>
</reference>
<feature type="region of interest" description="Disordered" evidence="8">
    <location>
        <begin position="1"/>
        <end position="20"/>
    </location>
</feature>
<dbReference type="PANTHER" id="PTHR28631">
    <property type="entry name" value="UPF0692 PROTEIN C19ORF54"/>
    <property type="match status" value="1"/>
</dbReference>
<evidence type="ECO:0000256" key="6">
    <source>
        <dbReference type="ARBA" id="ARBA00034908"/>
    </source>
</evidence>
<evidence type="ECO:0000256" key="8">
    <source>
        <dbReference type="SAM" id="MobiDB-lite"/>
    </source>
</evidence>
<protein>
    <recommendedName>
        <fullName evidence="5">Actin maturation protease</fullName>
    </recommendedName>
    <alternativeName>
        <fullName evidence="6">Actin aminopeptidase ACTMAP</fullName>
    </alternativeName>
</protein>
<dbReference type="Pfam" id="PF21646">
    <property type="entry name" value="ACTMAP-like_C"/>
    <property type="match status" value="1"/>
</dbReference>
<keyword evidence="1" id="KW-0031">Aminopeptidase</keyword>
<proteinExistence type="inferred from homology"/>
<dbReference type="EMBL" id="CAJPEV010002352">
    <property type="protein sequence ID" value="CAG0896620.1"/>
    <property type="molecule type" value="Genomic_DNA"/>
</dbReference>
<dbReference type="EMBL" id="LR901869">
    <property type="protein sequence ID" value="CAD7249549.1"/>
    <property type="molecule type" value="Genomic_DNA"/>
</dbReference>
<dbReference type="Proteomes" id="UP000677054">
    <property type="component" value="Unassembled WGS sequence"/>
</dbReference>
<organism evidence="9">
    <name type="scientific">Darwinula stevensoni</name>
    <dbReference type="NCBI Taxonomy" id="69355"/>
    <lineage>
        <taxon>Eukaryota</taxon>
        <taxon>Metazoa</taxon>
        <taxon>Ecdysozoa</taxon>
        <taxon>Arthropoda</taxon>
        <taxon>Crustacea</taxon>
        <taxon>Oligostraca</taxon>
        <taxon>Ostracoda</taxon>
        <taxon>Podocopa</taxon>
        <taxon>Podocopida</taxon>
        <taxon>Darwinulocopina</taxon>
        <taxon>Darwinuloidea</taxon>
        <taxon>Darwinulidae</taxon>
        <taxon>Darwinula</taxon>
    </lineage>
</organism>
<evidence type="ECO:0000256" key="4">
    <source>
        <dbReference type="ARBA" id="ARBA00034725"/>
    </source>
</evidence>
<dbReference type="OrthoDB" id="198816at2759"/>
<accession>A0A7R9A8N2</accession>
<sequence length="331" mass="35484">MTPEFAPDPSLPPPPPPPPPPPIPSCCALAKCVSKSISLEAAREEAAVIDVDAICQTLHQLSQREAITHGYVYFNSNIISPLIQDGPQQPVKVDEVMKCGKALGITRYGEMFSASALATLASRVFSDISSTVFPLSDRDLLFYYLSQGCPVLVPYDADGNHAPCLKRGKKAHWALILGCTGHVSQEMLIFKSQEFLGDTKFILLSSEDLLHLPKTAALHVLAVQGKSRHLQVWEYEALKASNENLLEAPSSPLDFVFPDGDIVEGPPRGGGGGVGASGTICPGPRVPRGTKGPQKASDLILPRASGKLWAALALVHGHRESSRIDALRFAL</sequence>
<dbReference type="PANTHER" id="PTHR28631:SF1">
    <property type="entry name" value="ACTIN MATURATION PROTEASE"/>
    <property type="match status" value="1"/>
</dbReference>
<feature type="compositionally biased region" description="Pro residues" evidence="8">
    <location>
        <begin position="9"/>
        <end position="20"/>
    </location>
</feature>
<dbReference type="InterPro" id="IPR040043">
    <property type="entry name" value="ACTMAP"/>
</dbReference>
<keyword evidence="3" id="KW-0378">Hydrolase</keyword>
<evidence type="ECO:0000256" key="1">
    <source>
        <dbReference type="ARBA" id="ARBA00022438"/>
    </source>
</evidence>
<dbReference type="GO" id="GO:0004177">
    <property type="term" value="F:aminopeptidase activity"/>
    <property type="evidence" value="ECO:0007669"/>
    <property type="project" value="UniProtKB-KW"/>
</dbReference>